<accession>A0A1G9JTA2</accession>
<name>A0A1G9JTA2_9GAMM</name>
<organism evidence="2 3">
    <name type="scientific">Franzmannia pantelleriensis</name>
    <dbReference type="NCBI Taxonomy" id="48727"/>
    <lineage>
        <taxon>Bacteria</taxon>
        <taxon>Pseudomonadati</taxon>
        <taxon>Pseudomonadota</taxon>
        <taxon>Gammaproteobacteria</taxon>
        <taxon>Oceanospirillales</taxon>
        <taxon>Halomonadaceae</taxon>
        <taxon>Franzmannia</taxon>
    </lineage>
</organism>
<protein>
    <submittedName>
        <fullName evidence="2">Uncharacterized protein</fullName>
    </submittedName>
</protein>
<reference evidence="3" key="1">
    <citation type="submission" date="2016-10" db="EMBL/GenBank/DDBJ databases">
        <authorList>
            <person name="Varghese N."/>
            <person name="Submissions S."/>
        </authorList>
    </citation>
    <scope>NUCLEOTIDE SEQUENCE [LARGE SCALE GENOMIC DNA]</scope>
    <source>
        <strain evidence="3">AAP</strain>
    </source>
</reference>
<dbReference type="AlphaFoldDB" id="A0A1G9JTA2"/>
<proteinExistence type="predicted"/>
<evidence type="ECO:0000313" key="3">
    <source>
        <dbReference type="Proteomes" id="UP000199107"/>
    </source>
</evidence>
<keyword evidence="1" id="KW-0472">Membrane</keyword>
<sequence>MTVTIIWLIGFAAILFLSLRGWEATLSPLLASVLPEALRSDSDDRWVWCPAVAVLGATFLVRPVDMLLTLLVIALVAWIAKRLLCWAMKKAKSH</sequence>
<evidence type="ECO:0000256" key="1">
    <source>
        <dbReference type="SAM" id="Phobius"/>
    </source>
</evidence>
<feature type="transmembrane region" description="Helical" evidence="1">
    <location>
        <begin position="55"/>
        <end position="80"/>
    </location>
</feature>
<evidence type="ECO:0000313" key="2">
    <source>
        <dbReference type="EMBL" id="SDL40455.1"/>
    </source>
</evidence>
<keyword evidence="1" id="KW-0812">Transmembrane</keyword>
<gene>
    <name evidence="2" type="ORF">SAMN05192555_104129</name>
</gene>
<keyword evidence="1" id="KW-1133">Transmembrane helix</keyword>
<dbReference type="OrthoDB" id="6183864at2"/>
<dbReference type="RefSeq" id="WP_089657712.1">
    <property type="nucleotide sequence ID" value="NZ_FNGH01000004.1"/>
</dbReference>
<keyword evidence="3" id="KW-1185">Reference proteome</keyword>
<dbReference type="Proteomes" id="UP000199107">
    <property type="component" value="Unassembled WGS sequence"/>
</dbReference>
<dbReference type="EMBL" id="FNGH01000004">
    <property type="protein sequence ID" value="SDL40455.1"/>
    <property type="molecule type" value="Genomic_DNA"/>
</dbReference>